<feature type="coiled-coil region" evidence="1">
    <location>
        <begin position="389"/>
        <end position="466"/>
    </location>
</feature>
<proteinExistence type="predicted"/>
<dbReference type="GeneID" id="68117687"/>
<dbReference type="Proteomes" id="UP000444721">
    <property type="component" value="Unassembled WGS sequence"/>
</dbReference>
<feature type="region of interest" description="Disordered" evidence="2">
    <location>
        <begin position="202"/>
        <end position="278"/>
    </location>
</feature>
<feature type="region of interest" description="Disordered" evidence="2">
    <location>
        <begin position="1"/>
        <end position="90"/>
    </location>
</feature>
<dbReference type="RefSeq" id="XP_044568120.1">
    <property type="nucleotide sequence ID" value="XM_044700774.1"/>
</dbReference>
<feature type="compositionally biased region" description="Polar residues" evidence="2">
    <location>
        <begin position="1"/>
        <end position="29"/>
    </location>
</feature>
<dbReference type="AlphaFoldDB" id="A0A6A5C1Y1"/>
<feature type="compositionally biased region" description="Acidic residues" evidence="2">
    <location>
        <begin position="174"/>
        <end position="190"/>
    </location>
</feature>
<feature type="coiled-coil region" evidence="1">
    <location>
        <begin position="499"/>
        <end position="592"/>
    </location>
</feature>
<feature type="region of interest" description="Disordered" evidence="2">
    <location>
        <begin position="166"/>
        <end position="190"/>
    </location>
</feature>
<keyword evidence="1" id="KW-0175">Coiled coil</keyword>
<feature type="compositionally biased region" description="Polar residues" evidence="2">
    <location>
        <begin position="63"/>
        <end position="75"/>
    </location>
</feature>
<comment type="caution">
    <text evidence="3">The sequence shown here is derived from an EMBL/GenBank/DDBJ whole genome shotgun (WGS) entry which is preliminary data.</text>
</comment>
<keyword evidence="4" id="KW-1185">Reference proteome</keyword>
<sequence>MNSKSSENRVGTTNNIDDSDSINIASPPSNFDHHQTSSSTPSEQPPSGLENNSVERSEIEDITISTTQPTTPNDNSHMKDESANPSTLAIKPLNPLIPTLVTSPIAVTPSTSKLIQLSPRAQYLPHNMHLNIDNLLIHHGSERLASPSRALVNNIIHHLSPHHLSPRYQAVVSTEDEDSSNTMNEEDDDDDEELNILIDNSTHQPVLLEPSKSKSPPPTHSFRKTSPSLKKSGYSGSLTDDDEEDDDEEELEENIESSEEDDEVQIDINSPPEEDQVEGFNMSNEDLLDELHRSNARLAYAESKDSEDEDDNQSLMNFGETNRNSRRRGSTSPLIVKSASSSKEKTLQTPTMTRDNNKNQYRLYNSLQSHTKLTFSSIEEEAKYYKLKYLEISRDLQTISENYEKYQKRSEELEQEYDAELERYESLLQKSDLKINVLLEQIKQLKEEIEEKNTTHSLEMKKMVRELKRSNESEKFSLDLIKDIESSNGVLEQKMSMIQKEYERRLKEEVNKQRELQLSLDEMKLTAAETIEKLKSENSKLENDLSHLRKALESASQSSQEIARLNCENDRLSKLAEEKEMELSKLKSLQEKKKMLFKRARESKSIPITQPTKNEEKWSAILNTCKSLSEGISACQHVIQNVSTSLEISSSIVE</sequence>
<feature type="compositionally biased region" description="Low complexity" evidence="2">
    <location>
        <begin position="36"/>
        <end position="47"/>
    </location>
</feature>
<evidence type="ECO:0000313" key="3">
    <source>
        <dbReference type="EMBL" id="KAF0983407.1"/>
    </source>
</evidence>
<reference evidence="3 4" key="1">
    <citation type="journal article" date="2019" name="Sci. Rep.">
        <title>Nanopore sequencing improves the draft genome of the human pathogenic amoeba Naegleria fowleri.</title>
        <authorList>
            <person name="Liechti N."/>
            <person name="Schurch N."/>
            <person name="Bruggmann R."/>
            <person name="Wittwer M."/>
        </authorList>
    </citation>
    <scope>NUCLEOTIDE SEQUENCE [LARGE SCALE GENOMIC DNA]</scope>
    <source>
        <strain evidence="3 4">ATCC 30894</strain>
    </source>
</reference>
<accession>A0A6A5C1Y1</accession>
<feature type="compositionally biased region" description="Acidic residues" evidence="2">
    <location>
        <begin position="239"/>
        <end position="265"/>
    </location>
</feature>
<feature type="compositionally biased region" description="Polar residues" evidence="2">
    <location>
        <begin position="224"/>
        <end position="238"/>
    </location>
</feature>
<dbReference type="EMBL" id="VFQX01000006">
    <property type="protein sequence ID" value="KAF0983407.1"/>
    <property type="molecule type" value="Genomic_DNA"/>
</dbReference>
<evidence type="ECO:0000256" key="2">
    <source>
        <dbReference type="SAM" id="MobiDB-lite"/>
    </source>
</evidence>
<dbReference type="OrthoDB" id="10479841at2759"/>
<dbReference type="VEuPathDB" id="AmoebaDB:NfTy_012380"/>
<evidence type="ECO:0000313" key="4">
    <source>
        <dbReference type="Proteomes" id="UP000444721"/>
    </source>
</evidence>
<feature type="compositionally biased region" description="Polar residues" evidence="2">
    <location>
        <begin position="347"/>
        <end position="358"/>
    </location>
</feature>
<gene>
    <name evidence="3" type="ORF">FDP41_010472</name>
</gene>
<organism evidence="3 4">
    <name type="scientific">Naegleria fowleri</name>
    <name type="common">Brain eating amoeba</name>
    <dbReference type="NCBI Taxonomy" id="5763"/>
    <lineage>
        <taxon>Eukaryota</taxon>
        <taxon>Discoba</taxon>
        <taxon>Heterolobosea</taxon>
        <taxon>Tetramitia</taxon>
        <taxon>Eutetramitia</taxon>
        <taxon>Vahlkampfiidae</taxon>
        <taxon>Naegleria</taxon>
    </lineage>
</organism>
<protein>
    <submittedName>
        <fullName evidence="3">Uncharacterized protein</fullName>
    </submittedName>
</protein>
<dbReference type="VEuPathDB" id="AmoebaDB:NF0081350"/>
<feature type="region of interest" description="Disordered" evidence="2">
    <location>
        <begin position="301"/>
        <end position="358"/>
    </location>
</feature>
<name>A0A6A5C1Y1_NAEFO</name>
<evidence type="ECO:0000256" key="1">
    <source>
        <dbReference type="SAM" id="Coils"/>
    </source>
</evidence>
<dbReference type="VEuPathDB" id="AmoebaDB:FDP41_010472"/>